<feature type="region of interest" description="Disordered" evidence="1">
    <location>
        <begin position="115"/>
        <end position="148"/>
    </location>
</feature>
<feature type="region of interest" description="Disordered" evidence="1">
    <location>
        <begin position="1"/>
        <end position="20"/>
    </location>
</feature>
<dbReference type="EMBL" id="MNPL01028087">
    <property type="protein sequence ID" value="OQR67624.1"/>
    <property type="molecule type" value="Genomic_DNA"/>
</dbReference>
<sequence>MISSESSTKQQIHSLGNPSPFGKHQSLCRFFEPLKPRLQGSEFQSSRRFGLFGSPFSMNGINRTETRSLMSEHPRFVESFFRPSQETVTITKENRLTRHGQLNAPVKHVEELNEQASTSYNRNERPSAKISEPVSATQAQDPKKNPLPVPIENVAVQSFLRMREIRTFANTMPGLVGAIWIEIK</sequence>
<organism evidence="2 3">
    <name type="scientific">Tropilaelaps mercedesae</name>
    <dbReference type="NCBI Taxonomy" id="418985"/>
    <lineage>
        <taxon>Eukaryota</taxon>
        <taxon>Metazoa</taxon>
        <taxon>Ecdysozoa</taxon>
        <taxon>Arthropoda</taxon>
        <taxon>Chelicerata</taxon>
        <taxon>Arachnida</taxon>
        <taxon>Acari</taxon>
        <taxon>Parasitiformes</taxon>
        <taxon>Mesostigmata</taxon>
        <taxon>Gamasina</taxon>
        <taxon>Dermanyssoidea</taxon>
        <taxon>Laelapidae</taxon>
        <taxon>Tropilaelaps</taxon>
    </lineage>
</organism>
<protein>
    <submittedName>
        <fullName evidence="2">Uncharacterized protein</fullName>
    </submittedName>
</protein>
<feature type="compositionally biased region" description="Polar residues" evidence="1">
    <location>
        <begin position="1"/>
        <end position="17"/>
    </location>
</feature>
<proteinExistence type="predicted"/>
<keyword evidence="3" id="KW-1185">Reference proteome</keyword>
<dbReference type="AlphaFoldDB" id="A0A1V9X297"/>
<evidence type="ECO:0000256" key="1">
    <source>
        <dbReference type="SAM" id="MobiDB-lite"/>
    </source>
</evidence>
<comment type="caution">
    <text evidence="2">The sequence shown here is derived from an EMBL/GenBank/DDBJ whole genome shotgun (WGS) entry which is preliminary data.</text>
</comment>
<gene>
    <name evidence="2" type="ORF">BIW11_13409</name>
</gene>
<reference evidence="2 3" key="1">
    <citation type="journal article" date="2017" name="Gigascience">
        <title>Draft genome of the honey bee ectoparasitic mite, Tropilaelaps mercedesae, is shaped by the parasitic life history.</title>
        <authorList>
            <person name="Dong X."/>
            <person name="Armstrong S.D."/>
            <person name="Xia D."/>
            <person name="Makepeace B.L."/>
            <person name="Darby A.C."/>
            <person name="Kadowaki T."/>
        </authorList>
    </citation>
    <scope>NUCLEOTIDE SEQUENCE [LARGE SCALE GENOMIC DNA]</scope>
    <source>
        <strain evidence="2">Wuxi-XJTLU</strain>
    </source>
</reference>
<feature type="non-terminal residue" evidence="2">
    <location>
        <position position="184"/>
    </location>
</feature>
<accession>A0A1V9X297</accession>
<evidence type="ECO:0000313" key="2">
    <source>
        <dbReference type="EMBL" id="OQR67624.1"/>
    </source>
</evidence>
<dbReference type="InParanoid" id="A0A1V9X297"/>
<name>A0A1V9X297_9ACAR</name>
<dbReference type="Proteomes" id="UP000192247">
    <property type="component" value="Unassembled WGS sequence"/>
</dbReference>
<evidence type="ECO:0000313" key="3">
    <source>
        <dbReference type="Proteomes" id="UP000192247"/>
    </source>
</evidence>